<dbReference type="Pfam" id="PF08378">
    <property type="entry name" value="NERD"/>
    <property type="match status" value="1"/>
</dbReference>
<feature type="domain" description="NERD" evidence="2">
    <location>
        <begin position="41"/>
        <end position="161"/>
    </location>
</feature>
<accession>A0A6N8FJ95</accession>
<dbReference type="EMBL" id="WOCA01000013">
    <property type="protein sequence ID" value="MUK89680.1"/>
    <property type="molecule type" value="Genomic_DNA"/>
</dbReference>
<protein>
    <submittedName>
        <fullName evidence="3">NERD domain-containing protein</fullName>
    </submittedName>
</protein>
<dbReference type="InterPro" id="IPR011528">
    <property type="entry name" value="NERD"/>
</dbReference>
<evidence type="ECO:0000256" key="1">
    <source>
        <dbReference type="SAM" id="MobiDB-lite"/>
    </source>
</evidence>
<proteinExistence type="predicted"/>
<evidence type="ECO:0000313" key="4">
    <source>
        <dbReference type="Proteomes" id="UP000469125"/>
    </source>
</evidence>
<dbReference type="AlphaFoldDB" id="A0A6N8FJ95"/>
<keyword evidence="4" id="KW-1185">Reference proteome</keyword>
<feature type="region of interest" description="Disordered" evidence="1">
    <location>
        <begin position="310"/>
        <end position="335"/>
    </location>
</feature>
<dbReference type="Proteomes" id="UP000469125">
    <property type="component" value="Unassembled WGS sequence"/>
</dbReference>
<feature type="compositionally biased region" description="Polar residues" evidence="1">
    <location>
        <begin position="325"/>
        <end position="335"/>
    </location>
</feature>
<dbReference type="PROSITE" id="PS50965">
    <property type="entry name" value="NERD"/>
    <property type="match status" value="1"/>
</dbReference>
<comment type="caution">
    <text evidence="3">The sequence shown here is derived from an EMBL/GenBank/DDBJ whole genome shotgun (WGS) entry which is preliminary data.</text>
</comment>
<dbReference type="RefSeq" id="WP_155669758.1">
    <property type="nucleotide sequence ID" value="NZ_WOCA01000013.1"/>
</dbReference>
<organism evidence="3 4">
    <name type="scientific">Ornithinibacillus caprae</name>
    <dbReference type="NCBI Taxonomy" id="2678566"/>
    <lineage>
        <taxon>Bacteria</taxon>
        <taxon>Bacillati</taxon>
        <taxon>Bacillota</taxon>
        <taxon>Bacilli</taxon>
        <taxon>Bacillales</taxon>
        <taxon>Bacillaceae</taxon>
        <taxon>Ornithinibacillus</taxon>
    </lineage>
</organism>
<evidence type="ECO:0000259" key="2">
    <source>
        <dbReference type="PROSITE" id="PS50965"/>
    </source>
</evidence>
<sequence length="344" mass="40234">MINKFRTKPHIILCFEALFRFLKKTVRNSNLLLEEYASYLAGYRGEKATDYTLSIYPHKNSWIYQDLRLNNGPFHFQIDTLIVTAKLIIILEIKNLRGELEYDSRTQQLIQKYGNVKKRHKSPILQAEAQKMNLIKWLNDRGFPPIPIETIAVISNPSSILVNVQDDPSIFNKLINLENLPPILNDLFDKYNVNRFDKKTITELNNYLLNAHNPLDTDLIKQFNVTENNLIKGIPCSKCEHYPMVRQNKTWFCQKCHHVDSKAHERVILDYFLLFNTTITNKECRELLQLKSSKTAYRLLRAMNLESTGNNSARKYHAPPLHEFPQNSSIPNDINSQNYNIEIR</sequence>
<gene>
    <name evidence="3" type="ORF">GMD78_15025</name>
</gene>
<reference evidence="3 4" key="1">
    <citation type="submission" date="2019-11" db="EMBL/GenBank/DDBJ databases">
        <authorList>
            <person name="Li X."/>
        </authorList>
    </citation>
    <scope>NUCLEOTIDE SEQUENCE [LARGE SCALE GENOMIC DNA]</scope>
    <source>
        <strain evidence="3 4">L9</strain>
    </source>
</reference>
<evidence type="ECO:0000313" key="3">
    <source>
        <dbReference type="EMBL" id="MUK89680.1"/>
    </source>
</evidence>
<name>A0A6N8FJ95_9BACI</name>